<evidence type="ECO:0000256" key="6">
    <source>
        <dbReference type="ARBA" id="ARBA00029745"/>
    </source>
</evidence>
<organism evidence="11 12">
    <name type="scientific">Helicobacter ganmani</name>
    <dbReference type="NCBI Taxonomy" id="60246"/>
    <lineage>
        <taxon>Bacteria</taxon>
        <taxon>Pseudomonadati</taxon>
        <taxon>Campylobacterota</taxon>
        <taxon>Epsilonproteobacteria</taxon>
        <taxon>Campylobacterales</taxon>
        <taxon>Helicobacteraceae</taxon>
        <taxon>Helicobacter</taxon>
    </lineage>
</organism>
<comment type="similarity">
    <text evidence="2">Belongs to the MoaE family.</text>
</comment>
<dbReference type="GeneID" id="82535180"/>
<evidence type="ECO:0000256" key="5">
    <source>
        <dbReference type="ARBA" id="ARBA00026066"/>
    </source>
</evidence>
<proteinExistence type="inferred from homology"/>
<name>A0A3D8IF51_9HELI</name>
<dbReference type="InterPro" id="IPR036563">
    <property type="entry name" value="MoaE_sf"/>
</dbReference>
<keyword evidence="12" id="KW-1185">Reference proteome</keyword>
<dbReference type="OrthoDB" id="9803224at2"/>
<evidence type="ECO:0000256" key="4">
    <source>
        <dbReference type="ARBA" id="ARBA00013858"/>
    </source>
</evidence>
<dbReference type="RefSeq" id="WP_115551068.1">
    <property type="nucleotide sequence ID" value="NZ_CAONBV010000012.1"/>
</dbReference>
<sequence>MQTQIDGLEIFEGALDTAAIYKDWITLSAQANLGANAIFTGIVRAENSYEGLSFDIYLPLLEQWFLGWVKKALESEVLLRMAHSKGDVLNHQSSYMAGIFSPQRRATLEIFGDFIEDFKHRAPIWKYDLKNGQRIYAKERSHRLPHSGILS</sequence>
<evidence type="ECO:0000256" key="8">
    <source>
        <dbReference type="ARBA" id="ARBA00030781"/>
    </source>
</evidence>
<dbReference type="GO" id="GO:0006777">
    <property type="term" value="P:Mo-molybdopterin cofactor biosynthetic process"/>
    <property type="evidence" value="ECO:0007669"/>
    <property type="project" value="InterPro"/>
</dbReference>
<reference evidence="11 12" key="1">
    <citation type="submission" date="2018-04" db="EMBL/GenBank/DDBJ databases">
        <title>Novel Campyloabacter and Helicobacter Species and Strains.</title>
        <authorList>
            <person name="Mannion A.J."/>
            <person name="Shen Z."/>
            <person name="Fox J.G."/>
        </authorList>
    </citation>
    <scope>NUCLEOTIDE SEQUENCE [LARGE SCALE GENOMIC DNA]</scope>
    <source>
        <strain evidence="11 12">MIT 99-5101</strain>
    </source>
</reference>
<dbReference type="InterPro" id="IPR003448">
    <property type="entry name" value="Mopterin_biosynth_MoaE"/>
</dbReference>
<evidence type="ECO:0000256" key="1">
    <source>
        <dbReference type="ARBA" id="ARBA00005046"/>
    </source>
</evidence>
<evidence type="ECO:0000256" key="2">
    <source>
        <dbReference type="ARBA" id="ARBA00005426"/>
    </source>
</evidence>
<comment type="pathway">
    <text evidence="1">Cofactor biosynthesis; molybdopterin biosynthesis.</text>
</comment>
<evidence type="ECO:0000256" key="10">
    <source>
        <dbReference type="ARBA" id="ARBA00049878"/>
    </source>
</evidence>
<evidence type="ECO:0000313" key="12">
    <source>
        <dbReference type="Proteomes" id="UP000256650"/>
    </source>
</evidence>
<evidence type="ECO:0000256" key="7">
    <source>
        <dbReference type="ARBA" id="ARBA00030407"/>
    </source>
</evidence>
<evidence type="ECO:0000313" key="11">
    <source>
        <dbReference type="EMBL" id="RDU63738.1"/>
    </source>
</evidence>
<dbReference type="AlphaFoldDB" id="A0A3D8IF51"/>
<dbReference type="Pfam" id="PF02391">
    <property type="entry name" value="MoaE"/>
    <property type="match status" value="1"/>
</dbReference>
<dbReference type="Gene3D" id="3.90.1170.40">
    <property type="entry name" value="Molybdopterin biosynthesis MoaE subunit"/>
    <property type="match status" value="1"/>
</dbReference>
<dbReference type="GO" id="GO:0030366">
    <property type="term" value="F:molybdopterin synthase activity"/>
    <property type="evidence" value="ECO:0007669"/>
    <property type="project" value="UniProtKB-EC"/>
</dbReference>
<evidence type="ECO:0000256" key="3">
    <source>
        <dbReference type="ARBA" id="ARBA00011950"/>
    </source>
</evidence>
<dbReference type="Proteomes" id="UP000256650">
    <property type="component" value="Unassembled WGS sequence"/>
</dbReference>
<dbReference type="EC" id="2.8.1.12" evidence="3"/>
<dbReference type="SUPFAM" id="SSF54690">
    <property type="entry name" value="Molybdopterin synthase subunit MoaE"/>
    <property type="match status" value="1"/>
</dbReference>
<accession>A0A3D8IF51</accession>
<dbReference type="UniPathway" id="UPA00344"/>
<comment type="catalytic activity">
    <reaction evidence="10">
        <text>2 [molybdopterin-synthase sulfur-carrier protein]-C-terminal-Gly-aminoethanethioate + cyclic pyranopterin phosphate + H2O = molybdopterin + 2 [molybdopterin-synthase sulfur-carrier protein]-C-terminal Gly-Gly + 2 H(+)</text>
        <dbReference type="Rhea" id="RHEA:26333"/>
        <dbReference type="Rhea" id="RHEA-COMP:12202"/>
        <dbReference type="Rhea" id="RHEA-COMP:19907"/>
        <dbReference type="ChEBI" id="CHEBI:15377"/>
        <dbReference type="ChEBI" id="CHEBI:15378"/>
        <dbReference type="ChEBI" id="CHEBI:58698"/>
        <dbReference type="ChEBI" id="CHEBI:59648"/>
        <dbReference type="ChEBI" id="CHEBI:90778"/>
        <dbReference type="ChEBI" id="CHEBI:232372"/>
        <dbReference type="EC" id="2.8.1.12"/>
    </reaction>
</comment>
<protein>
    <recommendedName>
        <fullName evidence="4">Molybdopterin synthase catalytic subunit</fullName>
        <ecNumber evidence="3">2.8.1.12</ecNumber>
    </recommendedName>
    <alternativeName>
        <fullName evidence="8">MPT synthase subunit 2</fullName>
    </alternativeName>
    <alternativeName>
        <fullName evidence="6">Molybdenum cofactor biosynthesis protein E</fullName>
    </alternativeName>
    <alternativeName>
        <fullName evidence="7">Molybdopterin-converting factor large subunit</fullName>
    </alternativeName>
    <alternativeName>
        <fullName evidence="9">Molybdopterin-converting factor subunit 2</fullName>
    </alternativeName>
</protein>
<comment type="subunit">
    <text evidence="5">Heterotetramer of 2 MoaD subunits and 2 MoaE subunits. Also stable as homodimer. The enzyme changes between these two forms during catalysis.</text>
</comment>
<evidence type="ECO:0000256" key="9">
    <source>
        <dbReference type="ARBA" id="ARBA00032474"/>
    </source>
</evidence>
<dbReference type="EMBL" id="NXLS01000002">
    <property type="protein sequence ID" value="RDU63738.1"/>
    <property type="molecule type" value="Genomic_DNA"/>
</dbReference>
<gene>
    <name evidence="11" type="ORF">CQA43_02630</name>
</gene>
<comment type="caution">
    <text evidence="11">The sequence shown here is derived from an EMBL/GenBank/DDBJ whole genome shotgun (WGS) entry which is preliminary data.</text>
</comment>